<dbReference type="InterPro" id="IPR002293">
    <property type="entry name" value="AA/rel_permease1"/>
</dbReference>
<reference evidence="8" key="1">
    <citation type="submission" date="2017-02" db="EMBL/GenBank/DDBJ databases">
        <authorList>
            <person name="Tafer H."/>
            <person name="Lopandic K."/>
        </authorList>
    </citation>
    <scope>NUCLEOTIDE SEQUENCE [LARGE SCALE GENOMIC DNA]</scope>
    <source>
        <strain evidence="8">CBS 366.77</strain>
    </source>
</reference>
<dbReference type="EMBL" id="MVGC01000240">
    <property type="protein sequence ID" value="RJE21268.1"/>
    <property type="molecule type" value="Genomic_DNA"/>
</dbReference>
<name>A0A3A2ZDP4_9EURO</name>
<dbReference type="FunFam" id="1.20.1740.10:FF:000025">
    <property type="entry name" value="High-affinity methionine permease"/>
    <property type="match status" value="1"/>
</dbReference>
<evidence type="ECO:0000256" key="3">
    <source>
        <dbReference type="ARBA" id="ARBA00022989"/>
    </source>
</evidence>
<dbReference type="GO" id="GO:0015179">
    <property type="term" value="F:L-amino acid transmembrane transporter activity"/>
    <property type="evidence" value="ECO:0007669"/>
    <property type="project" value="TreeGrafter"/>
</dbReference>
<keyword evidence="8" id="KW-1185">Reference proteome</keyword>
<gene>
    <name evidence="7" type="ORF">PHISCL_06390</name>
</gene>
<keyword evidence="3 6" id="KW-1133">Transmembrane helix</keyword>
<feature type="transmembrane region" description="Helical" evidence="6">
    <location>
        <begin position="281"/>
        <end position="304"/>
    </location>
</feature>
<organism evidence="7 8">
    <name type="scientific">Aspergillus sclerotialis</name>
    <dbReference type="NCBI Taxonomy" id="2070753"/>
    <lineage>
        <taxon>Eukaryota</taxon>
        <taxon>Fungi</taxon>
        <taxon>Dikarya</taxon>
        <taxon>Ascomycota</taxon>
        <taxon>Pezizomycotina</taxon>
        <taxon>Eurotiomycetes</taxon>
        <taxon>Eurotiomycetidae</taxon>
        <taxon>Eurotiales</taxon>
        <taxon>Aspergillaceae</taxon>
        <taxon>Aspergillus</taxon>
        <taxon>Aspergillus subgen. Polypaecilum</taxon>
    </lineage>
</organism>
<dbReference type="InterPro" id="IPR050598">
    <property type="entry name" value="AminoAcid_Transporter"/>
</dbReference>
<dbReference type="Proteomes" id="UP000266188">
    <property type="component" value="Unassembled WGS sequence"/>
</dbReference>
<evidence type="ECO:0000256" key="2">
    <source>
        <dbReference type="ARBA" id="ARBA00022692"/>
    </source>
</evidence>
<protein>
    <submittedName>
        <fullName evidence="7">Methionine permease</fullName>
    </submittedName>
</protein>
<dbReference type="Pfam" id="PF13520">
    <property type="entry name" value="AA_permease_2"/>
    <property type="match status" value="1"/>
</dbReference>
<evidence type="ECO:0000313" key="8">
    <source>
        <dbReference type="Proteomes" id="UP000266188"/>
    </source>
</evidence>
<proteinExistence type="predicted"/>
<evidence type="ECO:0000256" key="5">
    <source>
        <dbReference type="SAM" id="MobiDB-lite"/>
    </source>
</evidence>
<dbReference type="PANTHER" id="PTHR11785">
    <property type="entry name" value="AMINO ACID TRANSPORTER"/>
    <property type="match status" value="1"/>
</dbReference>
<sequence>MSQNGVSEGPSASDYQKNINADVKDPEAAPRRADGVSQLYEGNVFEASPDDRRQLGVFSASLLIFNRIIGTGVFATPSTILELSGSVGLSLIMWVAGTFIALAGTAVYLEWGTAIPRNGGEKNYLEYVYQKPKFLATTMYAAYTFLLGWAASNSVVFGQYILNAADIEVGRWNQRGIGLACITAAFLIHALAVKWGIYFQNFLGIIKLIVILIIVVTGWVALAGHMKIDPPHNFANAFDGTTNSGYGIVMALYNVIWSFIGYSNANYALSETKNPTHTLKIAAPLAVSSVGILYMFCNIAYFAAIPKQDVLTSGQIVAATFFGNMFGPKAEKAMSVFVALSAFGNVLSVIFSQGRIVQELGREGVLPFSKFFASNWPFNSPAAGLFEHYIVSIIIMLAPPPGDAYNFLVNLISYPLCIINVFVSGGLAWIYLTRKTRYPDWAPGIRATLPVTVFFFLSNLYLVAAPYIPPTAGNSVYNELPYYLHCVVALGIFGFGALYYVVWTIIMPRLGGYMLVKETVVDYAGWSRSVFTKLPLESQK</sequence>
<feature type="transmembrane region" description="Helical" evidence="6">
    <location>
        <begin position="333"/>
        <end position="357"/>
    </location>
</feature>
<dbReference type="OrthoDB" id="5982228at2759"/>
<feature type="transmembrane region" description="Helical" evidence="6">
    <location>
        <begin position="378"/>
        <end position="399"/>
    </location>
</feature>
<feature type="transmembrane region" description="Helical" evidence="6">
    <location>
        <begin position="482"/>
        <end position="506"/>
    </location>
</feature>
<dbReference type="Gene3D" id="1.20.1740.10">
    <property type="entry name" value="Amino acid/polyamine transporter I"/>
    <property type="match status" value="1"/>
</dbReference>
<evidence type="ECO:0000256" key="4">
    <source>
        <dbReference type="ARBA" id="ARBA00023136"/>
    </source>
</evidence>
<feature type="region of interest" description="Disordered" evidence="5">
    <location>
        <begin position="1"/>
        <end position="32"/>
    </location>
</feature>
<feature type="transmembrane region" description="Helical" evidence="6">
    <location>
        <begin position="174"/>
        <end position="193"/>
    </location>
</feature>
<feature type="transmembrane region" description="Helical" evidence="6">
    <location>
        <begin position="444"/>
        <end position="462"/>
    </location>
</feature>
<feature type="transmembrane region" description="Helical" evidence="6">
    <location>
        <begin position="411"/>
        <end position="432"/>
    </location>
</feature>
<dbReference type="STRING" id="2070753.A0A3A2ZDP4"/>
<keyword evidence="4 6" id="KW-0472">Membrane</keyword>
<dbReference type="PIRSF" id="PIRSF006060">
    <property type="entry name" value="AA_transporter"/>
    <property type="match status" value="1"/>
</dbReference>
<comment type="subcellular location">
    <subcellularLocation>
        <location evidence="1">Membrane</location>
        <topology evidence="1">Multi-pass membrane protein</topology>
    </subcellularLocation>
</comment>
<accession>A0A3A2ZDP4</accession>
<feature type="compositionally biased region" description="Basic and acidic residues" evidence="5">
    <location>
        <begin position="22"/>
        <end position="32"/>
    </location>
</feature>
<dbReference type="GO" id="GO:0016020">
    <property type="term" value="C:membrane"/>
    <property type="evidence" value="ECO:0007669"/>
    <property type="project" value="UniProtKB-SubCell"/>
</dbReference>
<keyword evidence="2 6" id="KW-0812">Transmembrane</keyword>
<evidence type="ECO:0000256" key="6">
    <source>
        <dbReference type="SAM" id="Phobius"/>
    </source>
</evidence>
<feature type="transmembrane region" description="Helical" evidence="6">
    <location>
        <begin position="246"/>
        <end position="269"/>
    </location>
</feature>
<feature type="transmembrane region" description="Helical" evidence="6">
    <location>
        <begin position="205"/>
        <end position="226"/>
    </location>
</feature>
<feature type="transmembrane region" description="Helical" evidence="6">
    <location>
        <begin position="87"/>
        <end position="109"/>
    </location>
</feature>
<feature type="transmembrane region" description="Helical" evidence="6">
    <location>
        <begin position="55"/>
        <end position="75"/>
    </location>
</feature>
<dbReference type="AlphaFoldDB" id="A0A3A2ZDP4"/>
<feature type="transmembrane region" description="Helical" evidence="6">
    <location>
        <begin position="140"/>
        <end position="162"/>
    </location>
</feature>
<evidence type="ECO:0000313" key="7">
    <source>
        <dbReference type="EMBL" id="RJE21268.1"/>
    </source>
</evidence>
<comment type="caution">
    <text evidence="7">The sequence shown here is derived from an EMBL/GenBank/DDBJ whole genome shotgun (WGS) entry which is preliminary data.</text>
</comment>
<dbReference type="PANTHER" id="PTHR11785:SF498">
    <property type="entry name" value="HIGH-AFFINITY METHIONINE PERMEASE"/>
    <property type="match status" value="1"/>
</dbReference>
<evidence type="ECO:0000256" key="1">
    <source>
        <dbReference type="ARBA" id="ARBA00004141"/>
    </source>
</evidence>